<protein>
    <recommendedName>
        <fullName evidence="1">DUF6782 domain-containing protein</fullName>
    </recommendedName>
</protein>
<keyword evidence="2" id="KW-0614">Plasmid</keyword>
<dbReference type="AlphaFoldDB" id="A0A0D6E0H8"/>
<geneLocation type="plasmid" evidence="2 3">
    <name>III</name>
</geneLocation>
<organism evidence="2 3">
    <name type="scientific">Pseudolactococcus piscium MKFS47</name>
    <dbReference type="NCBI Taxonomy" id="297352"/>
    <lineage>
        <taxon>Bacteria</taxon>
        <taxon>Bacillati</taxon>
        <taxon>Bacillota</taxon>
        <taxon>Bacilli</taxon>
        <taxon>Lactobacillales</taxon>
        <taxon>Streptococcaceae</taxon>
        <taxon>Pseudolactococcus</taxon>
    </lineage>
</organism>
<evidence type="ECO:0000313" key="3">
    <source>
        <dbReference type="Proteomes" id="UP000033166"/>
    </source>
</evidence>
<dbReference type="KEGG" id="lpk:LACPI_2417"/>
<proteinExistence type="predicted"/>
<dbReference type="Proteomes" id="UP000033166">
    <property type="component" value="Plasmid III"/>
</dbReference>
<accession>A0A0D6E0H8</accession>
<dbReference type="HOGENOM" id="CLU_1576532_0_0_9"/>
<dbReference type="EMBL" id="LN774771">
    <property type="protein sequence ID" value="CEN29617.1"/>
    <property type="molecule type" value="Genomic_DNA"/>
</dbReference>
<dbReference type="Pfam" id="PF20573">
    <property type="entry name" value="DUF6782"/>
    <property type="match status" value="1"/>
</dbReference>
<dbReference type="InterPro" id="IPR046709">
    <property type="entry name" value="DUF6782"/>
</dbReference>
<evidence type="ECO:0000259" key="1">
    <source>
        <dbReference type="Pfam" id="PF20573"/>
    </source>
</evidence>
<name>A0A0D6E0H8_9LACT</name>
<gene>
    <name evidence="2" type="ORF">LACPI_2417</name>
</gene>
<evidence type="ECO:0000313" key="2">
    <source>
        <dbReference type="EMBL" id="CEN29617.1"/>
    </source>
</evidence>
<dbReference type="Gene3D" id="1.10.10.2910">
    <property type="match status" value="1"/>
</dbReference>
<dbReference type="RefSeq" id="WP_047916784.1">
    <property type="nucleotide sequence ID" value="NZ_LN774771.1"/>
</dbReference>
<feature type="domain" description="DUF6782" evidence="1">
    <location>
        <begin position="67"/>
        <end position="145"/>
    </location>
</feature>
<reference evidence="3" key="1">
    <citation type="submission" date="2015-01" db="EMBL/GenBank/DDBJ databases">
        <authorList>
            <person name="Andreevskaya M."/>
        </authorList>
    </citation>
    <scope>NUCLEOTIDE SEQUENCE [LARGE SCALE GENOMIC DNA]</scope>
    <source>
        <strain evidence="3">MKFS47</strain>
        <plasmid evidence="3">III</plasmid>
    </source>
</reference>
<sequence>MLAQARLKGSDGIFEPVLVFKFLNKDKKIIGCSLQGIHENYLRHEHGRLKKVLGDVSQTNGKDIPKALYELSETKEDYQDLYRSLRATLQESQIDIEWKNLPEAKGYYSPTENKIVLKSGLSSTHTIKTILHEMAHSRLHKDGSFDKLSEAYKLQELQAESIAYVVSNH</sequence>